<protein>
    <submittedName>
        <fullName evidence="2">Uncharacterized protein</fullName>
    </submittedName>
</protein>
<keyword evidence="1" id="KW-0812">Transmembrane</keyword>
<keyword evidence="1" id="KW-0472">Membrane</keyword>
<evidence type="ECO:0000313" key="2">
    <source>
        <dbReference type="EMBL" id="GAL27827.1"/>
    </source>
</evidence>
<reference evidence="3" key="1">
    <citation type="submission" date="2014-09" db="EMBL/GenBank/DDBJ databases">
        <title>Vibrio variabilis JCM 19239. (C206) whole genome shotgun sequence.</title>
        <authorList>
            <person name="Sawabe T."/>
            <person name="Meirelles P."/>
            <person name="Nakanishi M."/>
            <person name="Sayaka M."/>
            <person name="Hattori M."/>
            <person name="Ohkuma M."/>
        </authorList>
    </citation>
    <scope>NUCLEOTIDE SEQUENCE [LARGE SCALE GENOMIC DNA]</scope>
    <source>
        <strain evidence="3">JCM 19239</strain>
    </source>
</reference>
<keyword evidence="1" id="KW-1133">Transmembrane helix</keyword>
<sequence>MSVLIGGAKLAELTHNQGLPSTGLPSSVIYLAGVFASVLIILITVSNLYKLLFKRGEKA</sequence>
<evidence type="ECO:0000256" key="1">
    <source>
        <dbReference type="SAM" id="Phobius"/>
    </source>
</evidence>
<keyword evidence="3" id="KW-1185">Reference proteome</keyword>
<dbReference type="EMBL" id="BBMS01000034">
    <property type="protein sequence ID" value="GAL27827.1"/>
    <property type="molecule type" value="Genomic_DNA"/>
</dbReference>
<gene>
    <name evidence="2" type="ORF">JCM19239_4792</name>
</gene>
<name>A0ABQ0JGD9_9VIBR</name>
<accession>A0ABQ0JGD9</accession>
<proteinExistence type="predicted"/>
<feature type="transmembrane region" description="Helical" evidence="1">
    <location>
        <begin position="28"/>
        <end position="49"/>
    </location>
</feature>
<organism evidence="2 3">
    <name type="scientific">Vibrio variabilis</name>
    <dbReference type="NCBI Taxonomy" id="990271"/>
    <lineage>
        <taxon>Bacteria</taxon>
        <taxon>Pseudomonadati</taxon>
        <taxon>Pseudomonadota</taxon>
        <taxon>Gammaproteobacteria</taxon>
        <taxon>Vibrionales</taxon>
        <taxon>Vibrionaceae</taxon>
        <taxon>Vibrio</taxon>
    </lineage>
</organism>
<dbReference type="Proteomes" id="UP000029223">
    <property type="component" value="Unassembled WGS sequence"/>
</dbReference>
<comment type="caution">
    <text evidence="2">The sequence shown here is derived from an EMBL/GenBank/DDBJ whole genome shotgun (WGS) entry which is preliminary data.</text>
</comment>
<evidence type="ECO:0000313" key="3">
    <source>
        <dbReference type="Proteomes" id="UP000029223"/>
    </source>
</evidence>